<proteinExistence type="predicted"/>
<accession>A0ABD5SAP2</accession>
<dbReference type="RefSeq" id="WP_379781361.1">
    <property type="nucleotide sequence ID" value="NZ_JBHSWW010000117.1"/>
</dbReference>
<reference evidence="1 2" key="1">
    <citation type="journal article" date="2019" name="Int. J. Syst. Evol. Microbiol.">
        <title>The Global Catalogue of Microorganisms (GCM) 10K type strain sequencing project: providing services to taxonomists for standard genome sequencing and annotation.</title>
        <authorList>
            <consortium name="The Broad Institute Genomics Platform"/>
            <consortium name="The Broad Institute Genome Sequencing Center for Infectious Disease"/>
            <person name="Wu L."/>
            <person name="Ma J."/>
        </authorList>
    </citation>
    <scope>NUCLEOTIDE SEQUENCE [LARGE SCALE GENOMIC DNA]</scope>
    <source>
        <strain evidence="1 2">CGMCC 1.3239</strain>
    </source>
</reference>
<name>A0ABD5SAP2_9EURY</name>
<gene>
    <name evidence="1" type="ORF">ACFQEU_09000</name>
</gene>
<evidence type="ECO:0000313" key="1">
    <source>
        <dbReference type="EMBL" id="MFC6753600.1"/>
    </source>
</evidence>
<keyword evidence="2" id="KW-1185">Reference proteome</keyword>
<comment type="caution">
    <text evidence="1">The sequence shown here is derived from an EMBL/GenBank/DDBJ whole genome shotgun (WGS) entry which is preliminary data.</text>
</comment>
<dbReference type="EMBL" id="JBHSWW010000117">
    <property type="protein sequence ID" value="MFC6753600.1"/>
    <property type="molecule type" value="Genomic_DNA"/>
</dbReference>
<protein>
    <submittedName>
        <fullName evidence="1">Uncharacterized protein</fullName>
    </submittedName>
</protein>
<sequence length="130" mass="15147">MVTDQWLDRPLKEFIRTIAFSVAEGQEELDQRAMRSQLAIEREIEEGTLGYDLDASWLRFSEVEADLEMTLSIEGREIRDPETEEVRGFRPVVSALPLNHRVKHEYDVDAEIASEVRLRIAPVPPERRQR</sequence>
<evidence type="ECO:0000313" key="2">
    <source>
        <dbReference type="Proteomes" id="UP001596442"/>
    </source>
</evidence>
<organism evidence="1 2">
    <name type="scientific">Halorubrum tibetense</name>
    <dbReference type="NCBI Taxonomy" id="175631"/>
    <lineage>
        <taxon>Archaea</taxon>
        <taxon>Methanobacteriati</taxon>
        <taxon>Methanobacteriota</taxon>
        <taxon>Stenosarchaea group</taxon>
        <taxon>Halobacteria</taxon>
        <taxon>Halobacteriales</taxon>
        <taxon>Haloferacaceae</taxon>
        <taxon>Halorubrum</taxon>
    </lineage>
</organism>
<dbReference type="AlphaFoldDB" id="A0ABD5SAP2"/>
<dbReference type="Proteomes" id="UP001596442">
    <property type="component" value="Unassembled WGS sequence"/>
</dbReference>